<proteinExistence type="predicted"/>
<dbReference type="Proteomes" id="UP000739538">
    <property type="component" value="Unassembled WGS sequence"/>
</dbReference>
<feature type="signal peptide" evidence="1">
    <location>
        <begin position="1"/>
        <end position="23"/>
    </location>
</feature>
<reference evidence="2" key="1">
    <citation type="submission" date="2020-04" db="EMBL/GenBank/DDBJ databases">
        <authorList>
            <person name="Zhang T."/>
        </authorList>
    </citation>
    <scope>NUCLEOTIDE SEQUENCE</scope>
    <source>
        <strain evidence="2">HKST-UBA02</strain>
    </source>
</reference>
<reference evidence="2" key="2">
    <citation type="journal article" date="2021" name="Microbiome">
        <title>Successional dynamics and alternative stable states in a saline activated sludge microbial community over 9 years.</title>
        <authorList>
            <person name="Wang Y."/>
            <person name="Ye J."/>
            <person name="Ju F."/>
            <person name="Liu L."/>
            <person name="Boyd J.A."/>
            <person name="Deng Y."/>
            <person name="Parks D.H."/>
            <person name="Jiang X."/>
            <person name="Yin X."/>
            <person name="Woodcroft B.J."/>
            <person name="Tyson G.W."/>
            <person name="Hugenholtz P."/>
            <person name="Polz M.F."/>
            <person name="Zhang T."/>
        </authorList>
    </citation>
    <scope>NUCLEOTIDE SEQUENCE</scope>
    <source>
        <strain evidence="2">HKST-UBA02</strain>
    </source>
</reference>
<evidence type="ECO:0000313" key="3">
    <source>
        <dbReference type="Proteomes" id="UP000739538"/>
    </source>
</evidence>
<keyword evidence="1" id="KW-0732">Signal</keyword>
<comment type="caution">
    <text evidence="2">The sequence shown here is derived from an EMBL/GenBank/DDBJ whole genome shotgun (WGS) entry which is preliminary data.</text>
</comment>
<protein>
    <recommendedName>
        <fullName evidence="4">Reelin domain-containing protein</fullName>
    </recommendedName>
</protein>
<evidence type="ECO:0000313" key="2">
    <source>
        <dbReference type="EMBL" id="MCA9757041.1"/>
    </source>
</evidence>
<dbReference type="NCBIfam" id="NF041895">
    <property type="entry name" value="choice_anch_V"/>
    <property type="match status" value="1"/>
</dbReference>
<organism evidence="2 3">
    <name type="scientific">Eiseniibacteriota bacterium</name>
    <dbReference type="NCBI Taxonomy" id="2212470"/>
    <lineage>
        <taxon>Bacteria</taxon>
        <taxon>Candidatus Eiseniibacteriota</taxon>
    </lineage>
</organism>
<accession>A0A956SE38</accession>
<dbReference type="EMBL" id="JAGQHS010000078">
    <property type="protein sequence ID" value="MCA9757041.1"/>
    <property type="molecule type" value="Genomic_DNA"/>
</dbReference>
<sequence length="208" mass="22622">MTTRFRLGAAALTLLAIPSLASAYSFGPPDGRAGNPPFNENCTECHFSFDVNSGDGALELLGLPTEYVPGEVYPLTVQLSDPGQMRWGFELTVLDDADFNLQGGQLQVTDAVQTQISLDPESEADYLKHTFDGLHDGVTDGPVTWDFEWVAPGPEKNSVTFYVAGNAADGDFSLTNDYIYTRSFTLRPSDPTPVSGSTWGQIKRLFAR</sequence>
<feature type="chain" id="PRO_5037719309" description="Reelin domain-containing protein" evidence="1">
    <location>
        <begin position="24"/>
        <end position="208"/>
    </location>
</feature>
<evidence type="ECO:0008006" key="4">
    <source>
        <dbReference type="Google" id="ProtNLM"/>
    </source>
</evidence>
<evidence type="ECO:0000256" key="1">
    <source>
        <dbReference type="SAM" id="SignalP"/>
    </source>
</evidence>
<dbReference type="AlphaFoldDB" id="A0A956SE38"/>
<name>A0A956SE38_UNCEI</name>
<gene>
    <name evidence="2" type="ORF">KDA27_14650</name>
</gene>
<dbReference type="Gene3D" id="2.60.40.4060">
    <property type="entry name" value="Reeler domain"/>
    <property type="match status" value="1"/>
</dbReference>
<dbReference type="InterPro" id="IPR042307">
    <property type="entry name" value="Reeler_sf"/>
</dbReference>